<proteinExistence type="predicted"/>
<dbReference type="Proteomes" id="UP000005316">
    <property type="component" value="Unassembled WGS sequence"/>
</dbReference>
<evidence type="ECO:0000313" key="1">
    <source>
        <dbReference type="EMBL" id="EGQ26981.1"/>
    </source>
</evidence>
<protein>
    <submittedName>
        <fullName evidence="1">YhjD like protein</fullName>
    </submittedName>
</protein>
<dbReference type="AlphaFoldDB" id="F9DQD1"/>
<dbReference type="EMBL" id="AFPZ01000025">
    <property type="protein sequence ID" value="EGQ26981.1"/>
    <property type="molecule type" value="Genomic_DNA"/>
</dbReference>
<dbReference type="STRING" id="759851.SAMN04244570_1648"/>
<organism evidence="1 2">
    <name type="scientific">Sporosarcina newyorkensis 2681</name>
    <dbReference type="NCBI Taxonomy" id="1027292"/>
    <lineage>
        <taxon>Bacteria</taxon>
        <taxon>Bacillati</taxon>
        <taxon>Bacillota</taxon>
        <taxon>Bacilli</taxon>
        <taxon>Bacillales</taxon>
        <taxon>Caryophanaceae</taxon>
        <taxon>Sporosarcina</taxon>
    </lineage>
</organism>
<dbReference type="eggNOG" id="ENOG5031J3N">
    <property type="taxonomic scope" value="Bacteria"/>
</dbReference>
<dbReference type="HOGENOM" id="CLU_133817_0_0_9"/>
<reference evidence="1 2" key="1">
    <citation type="submission" date="2011-04" db="EMBL/GenBank/DDBJ databases">
        <authorList>
            <person name="Muzny D."/>
            <person name="Qin X."/>
            <person name="Deng J."/>
            <person name="Jiang H."/>
            <person name="Liu Y."/>
            <person name="Qu J."/>
            <person name="Song X.-Z."/>
            <person name="Zhang L."/>
            <person name="Thornton R."/>
            <person name="Coyle M."/>
            <person name="Francisco L."/>
            <person name="Jackson L."/>
            <person name="Javaid M."/>
            <person name="Korchina V."/>
            <person name="Kovar C."/>
            <person name="Mata R."/>
            <person name="Mathew T."/>
            <person name="Ngo R."/>
            <person name="Nguyen L."/>
            <person name="Nguyen N."/>
            <person name="Okwuonu G."/>
            <person name="Ongeri F."/>
            <person name="Pham C."/>
            <person name="Simmons D."/>
            <person name="Wilczek-Boney K."/>
            <person name="Hale W."/>
            <person name="Jakkamsetti A."/>
            <person name="Pham P."/>
            <person name="Ruth R."/>
            <person name="San Lucas F."/>
            <person name="Warren J."/>
            <person name="Zhang J."/>
            <person name="Zhao Z."/>
            <person name="Zhou C."/>
            <person name="Zhu D."/>
            <person name="Lee S."/>
            <person name="Bess C."/>
            <person name="Blankenburg K."/>
            <person name="Forbes L."/>
            <person name="Fu Q."/>
            <person name="Gubbala S."/>
            <person name="Hirani K."/>
            <person name="Jayaseelan J.C."/>
            <person name="Lara F."/>
            <person name="Munidasa M."/>
            <person name="Palculict T."/>
            <person name="Patil S."/>
            <person name="Pu L.-L."/>
            <person name="Saada N."/>
            <person name="Tang L."/>
            <person name="Weissenberger G."/>
            <person name="Zhu Y."/>
            <person name="Hemphill L."/>
            <person name="Shang Y."/>
            <person name="Youmans B."/>
            <person name="Ayvaz T."/>
            <person name="Ross M."/>
            <person name="Santibanez J."/>
            <person name="Aqrawi P."/>
            <person name="Gross S."/>
            <person name="Joshi V."/>
            <person name="Fowler G."/>
            <person name="Nazareth L."/>
            <person name="Reid J."/>
            <person name="Worley K."/>
            <person name="Petrosino J."/>
            <person name="Highlander S."/>
            <person name="Gibbs R."/>
        </authorList>
    </citation>
    <scope>NUCLEOTIDE SEQUENCE [LARGE SCALE GENOMIC DNA]</scope>
    <source>
        <strain evidence="1 2">2681</strain>
    </source>
</reference>
<accession>F9DQD1</accession>
<name>F9DQD1_9BACL</name>
<evidence type="ECO:0000313" key="2">
    <source>
        <dbReference type="Proteomes" id="UP000005316"/>
    </source>
</evidence>
<sequence>MFMPLIPAEALPYLENHIYLPMLMTILERDRQLVEKVPFKLKSPYLNLLEDAMNSVTTDLQKTAVYLRQHKMKVIRQSSDELFTEYLFVHDGYEDYRRYLNVRLRNRTEELLNQYLRKLESQNFLAP</sequence>
<dbReference type="Pfam" id="PF26325">
    <property type="entry name" value="YhjD"/>
    <property type="match status" value="1"/>
</dbReference>
<gene>
    <name evidence="1" type="ORF">HMPREF9372_1011</name>
</gene>
<dbReference type="InterPro" id="IPR058600">
    <property type="entry name" value="YhjD-like"/>
</dbReference>
<comment type="caution">
    <text evidence="1">The sequence shown here is derived from an EMBL/GenBank/DDBJ whole genome shotgun (WGS) entry which is preliminary data.</text>
</comment>